<proteinExistence type="predicted"/>
<name>A0AAD7N7D1_9AGAR</name>
<feature type="region of interest" description="Disordered" evidence="1">
    <location>
        <begin position="466"/>
        <end position="490"/>
    </location>
</feature>
<reference evidence="2" key="1">
    <citation type="submission" date="2023-03" db="EMBL/GenBank/DDBJ databases">
        <title>Massive genome expansion in bonnet fungi (Mycena s.s.) driven by repeated elements and novel gene families across ecological guilds.</title>
        <authorList>
            <consortium name="Lawrence Berkeley National Laboratory"/>
            <person name="Harder C.B."/>
            <person name="Miyauchi S."/>
            <person name="Viragh M."/>
            <person name="Kuo A."/>
            <person name="Thoen E."/>
            <person name="Andreopoulos B."/>
            <person name="Lu D."/>
            <person name="Skrede I."/>
            <person name="Drula E."/>
            <person name="Henrissat B."/>
            <person name="Morin E."/>
            <person name="Kohler A."/>
            <person name="Barry K."/>
            <person name="LaButti K."/>
            <person name="Morin E."/>
            <person name="Salamov A."/>
            <person name="Lipzen A."/>
            <person name="Mereny Z."/>
            <person name="Hegedus B."/>
            <person name="Baldrian P."/>
            <person name="Stursova M."/>
            <person name="Weitz H."/>
            <person name="Taylor A."/>
            <person name="Grigoriev I.V."/>
            <person name="Nagy L.G."/>
            <person name="Martin F."/>
            <person name="Kauserud H."/>
        </authorList>
    </citation>
    <scope>NUCLEOTIDE SEQUENCE</scope>
    <source>
        <strain evidence="2">CBHHK188m</strain>
    </source>
</reference>
<evidence type="ECO:0000313" key="3">
    <source>
        <dbReference type="Proteomes" id="UP001215280"/>
    </source>
</evidence>
<sequence length="504" mass="56178">MCVIKRYRRDSVVWTGLADQEEQWNGGVNGAATFARMQAAMYHRLEHNTKVIFKSAESGAHHDWVSATTFNELVTKIDGWRDVVFRWMDDMIRVYTERTKISRAVAGFLVLPAGWESAPSCQTLGDQVTPQQLEDTDPEWRALLQLQATEHMQEADRNLCTAVLDEVDDEPRMRELDAADDGEVELLATMHATHTAELEALFQAANDRCWRRPKPSENSSWKHQSQRTMFMDEIEGEVLTPPSPSSRSSSPCHAFLYAASDNENSVLEGYNVSAWNDQVASESESSQESTPPPSYPGTPESNDQAPSYHVSPSAGHEGATDKGESKGISSRESSNLWHNLPKPTEEEMNIPELGGEPARIAMMRVDGISDEETLSNAPPLQFVFWTPEVAELLAHRPEPSTVMVHPVSPFLMDGCTFSNPISHPSLPLPTHVPISKDTRSSNVEATAAARPQVSDVADELIPAATEEEIHEYKNNSEIYESGSDDEPLDERRVWIHGTHQYRGS</sequence>
<comment type="caution">
    <text evidence="2">The sequence shown here is derived from an EMBL/GenBank/DDBJ whole genome shotgun (WGS) entry which is preliminary data.</text>
</comment>
<feature type="region of interest" description="Disordered" evidence="1">
    <location>
        <begin position="278"/>
        <end position="351"/>
    </location>
</feature>
<organism evidence="2 3">
    <name type="scientific">Mycena maculata</name>
    <dbReference type="NCBI Taxonomy" id="230809"/>
    <lineage>
        <taxon>Eukaryota</taxon>
        <taxon>Fungi</taxon>
        <taxon>Dikarya</taxon>
        <taxon>Basidiomycota</taxon>
        <taxon>Agaricomycotina</taxon>
        <taxon>Agaricomycetes</taxon>
        <taxon>Agaricomycetidae</taxon>
        <taxon>Agaricales</taxon>
        <taxon>Marasmiineae</taxon>
        <taxon>Mycenaceae</taxon>
        <taxon>Mycena</taxon>
    </lineage>
</organism>
<dbReference type="AlphaFoldDB" id="A0AAD7N7D1"/>
<accession>A0AAD7N7D1</accession>
<gene>
    <name evidence="2" type="ORF">DFH07DRAFT_775583</name>
</gene>
<keyword evidence="3" id="KW-1185">Reference proteome</keyword>
<dbReference type="EMBL" id="JARJLG010000088">
    <property type="protein sequence ID" value="KAJ7748762.1"/>
    <property type="molecule type" value="Genomic_DNA"/>
</dbReference>
<feature type="compositionally biased region" description="Polar residues" evidence="1">
    <location>
        <begin position="327"/>
        <end position="337"/>
    </location>
</feature>
<evidence type="ECO:0000256" key="1">
    <source>
        <dbReference type="SAM" id="MobiDB-lite"/>
    </source>
</evidence>
<protein>
    <submittedName>
        <fullName evidence="2">Uncharacterized protein</fullName>
    </submittedName>
</protein>
<evidence type="ECO:0000313" key="2">
    <source>
        <dbReference type="EMBL" id="KAJ7748762.1"/>
    </source>
</evidence>
<dbReference type="Proteomes" id="UP001215280">
    <property type="component" value="Unassembled WGS sequence"/>
</dbReference>